<protein>
    <recommendedName>
        <fullName evidence="4">Nucleotide exchange factor SIL1</fullName>
    </recommendedName>
</protein>
<dbReference type="Gene3D" id="1.25.10.10">
    <property type="entry name" value="Leucine-rich Repeat Variant"/>
    <property type="match status" value="1"/>
</dbReference>
<keyword evidence="3" id="KW-1185">Reference proteome</keyword>
<reference evidence="2" key="1">
    <citation type="submission" date="2023-10" db="EMBL/GenBank/DDBJ databases">
        <authorList>
            <person name="Chen Y."/>
            <person name="Shah S."/>
            <person name="Dougan E. K."/>
            <person name="Thang M."/>
            <person name="Chan C."/>
        </authorList>
    </citation>
    <scope>NUCLEOTIDE SEQUENCE [LARGE SCALE GENOMIC DNA]</scope>
</reference>
<evidence type="ECO:0000313" key="2">
    <source>
        <dbReference type="EMBL" id="CAK0856923.1"/>
    </source>
</evidence>
<name>A0ABN9UBW6_9DINO</name>
<evidence type="ECO:0000256" key="1">
    <source>
        <dbReference type="SAM" id="MobiDB-lite"/>
    </source>
</evidence>
<dbReference type="PANTHER" id="PTHR19316">
    <property type="entry name" value="PROTEIN FOLDING REGULATOR"/>
    <property type="match status" value="1"/>
</dbReference>
<comment type="caution">
    <text evidence="2">The sequence shown here is derived from an EMBL/GenBank/DDBJ whole genome shotgun (WGS) entry which is preliminary data.</text>
</comment>
<accession>A0ABN9UBW6</accession>
<feature type="region of interest" description="Disordered" evidence="1">
    <location>
        <begin position="240"/>
        <end position="261"/>
    </location>
</feature>
<dbReference type="PANTHER" id="PTHR19316:SF18">
    <property type="entry name" value="HSP70-BINDING PROTEIN 1"/>
    <property type="match status" value="1"/>
</dbReference>
<dbReference type="Proteomes" id="UP001189429">
    <property type="component" value="Unassembled WGS sequence"/>
</dbReference>
<dbReference type="InterPro" id="IPR050693">
    <property type="entry name" value="Hsp70_NEF-Inhibitors"/>
</dbReference>
<dbReference type="SUPFAM" id="SSF48371">
    <property type="entry name" value="ARM repeat"/>
    <property type="match status" value="1"/>
</dbReference>
<dbReference type="InterPro" id="IPR016024">
    <property type="entry name" value="ARM-type_fold"/>
</dbReference>
<evidence type="ECO:0008006" key="4">
    <source>
        <dbReference type="Google" id="ProtNLM"/>
    </source>
</evidence>
<dbReference type="InterPro" id="IPR011989">
    <property type="entry name" value="ARM-like"/>
</dbReference>
<evidence type="ECO:0000313" key="3">
    <source>
        <dbReference type="Proteomes" id="UP001189429"/>
    </source>
</evidence>
<dbReference type="EMBL" id="CAUYUJ010015682">
    <property type="protein sequence ID" value="CAK0856923.1"/>
    <property type="molecule type" value="Genomic_DNA"/>
</dbReference>
<organism evidence="2 3">
    <name type="scientific">Prorocentrum cordatum</name>
    <dbReference type="NCBI Taxonomy" id="2364126"/>
    <lineage>
        <taxon>Eukaryota</taxon>
        <taxon>Sar</taxon>
        <taxon>Alveolata</taxon>
        <taxon>Dinophyceae</taxon>
        <taxon>Prorocentrales</taxon>
        <taxon>Prorocentraceae</taxon>
        <taxon>Prorocentrum</taxon>
    </lineage>
</organism>
<sequence>MSVACTSCGCKKNLDRYKWCVHCWKPLPKVQFAEPSAAVGAWRRGGKTGGSKSNTAATKPLGGQQVDAFAAMSEEHCAYTSLLLTHSQRAQVAAVRAQRSGDPHALSKAAQQEHGQLKAKLAAVDNKLSKAAIVLQKQFQRVVELRLEQKCLQEQERQVADRSRPAWTQIAGAVPQGEAEAPERIMFQRFQQLDPGLAMPFNQLLTAKAQAEHQQAAQRVAAAPPPAVATLVLPGGMARAAPVQEVSDQESEADTPRGDDDMDFDDSWADEARKAASVEHGIIAPLSNATMVGTIASHNGAQPERVQALLNDVLASAGRTVRRAYKPAAAWSQGVLLGNIYLKDGGDLADFNWSILTKLGSALEDLHISWANILGNITQRFGGEGRVGDELQQSAATLVSELHKTGMQPAVDKGRVLSNSQKLRLRFARNLRHLGIQTAVTERNLGVDYASGEVRPRYTTAARFKVIKKRRARMSGLKSSRPRRKLLGQMSRAAHEGATSFGTAVNGVNSKELNALRSLAGKLQDHKQAGKSLTLSLMLAPTKDLDPIIRATWLPLKLFLLCLHESWMPRQVLDASLKQQDLSPLSGLLYIGVEFELVPWISGVSLKALPQHRAYARSVVIGAQWPMVRQWKAGYPVDPNCIACLAAGSIKLGTLTHRHCSCAQHALQFEEPHVWARLEDWGFDGSEFCEAVRFVKVPARSSSADVRSGRVTTRDKIGNDMADRHAKWAAQAARVPPPQSAAVASRIKVLKSWVKWVGKVMTDEDRKFLEKAMEEAFGKIEDPNKVFQEALDQVRSPDRTGESMTTALEVIDRLCDDPDVARNVEKLNGTQPLLDLVTAPDASGPVRVRTLEILALLFSNNPHIQKVGVERGALPLLLSQVRSSAKGSEDRLKAFRTLVALIRQVTEYEDEFIRNNNGVALIVDCMNEEEDPRTREKAASFVRHLACTQRLLVDDCGPLVAALVALLPSAATQNVQYRETLSGAAAELARAFPGPCAPLASAAQARLAEARRVADTEDVEQEVGSLLECLEARLFVLFRLQAFLHFLVLLPVMPSPPPAPSCLLGLLLPSLLPSSCCCSVSSSSPFWSRIVLGVLCRPFGLTAWIHNTTQPVCL</sequence>
<gene>
    <name evidence="2" type="ORF">PCOR1329_LOCUS47176</name>
</gene>
<proteinExistence type="predicted"/>